<evidence type="ECO:0000313" key="1">
    <source>
        <dbReference type="Proteomes" id="UP000827889"/>
    </source>
</evidence>
<dbReference type="AlphaFoldDB" id="A0A8B8R0Z0"/>
<dbReference type="OrthoDB" id="537915at2759"/>
<dbReference type="GeneID" id="115757156"/>
<dbReference type="KEGG" id="rarg:115757156"/>
<organism evidence="1 2">
    <name type="scientific">Rhodamnia argentea</name>
    <dbReference type="NCBI Taxonomy" id="178133"/>
    <lineage>
        <taxon>Eukaryota</taxon>
        <taxon>Viridiplantae</taxon>
        <taxon>Streptophyta</taxon>
        <taxon>Embryophyta</taxon>
        <taxon>Tracheophyta</taxon>
        <taxon>Spermatophyta</taxon>
        <taxon>Magnoliopsida</taxon>
        <taxon>eudicotyledons</taxon>
        <taxon>Gunneridae</taxon>
        <taxon>Pentapetalae</taxon>
        <taxon>rosids</taxon>
        <taxon>malvids</taxon>
        <taxon>Myrtales</taxon>
        <taxon>Myrtaceae</taxon>
        <taxon>Myrtoideae</taxon>
        <taxon>Myrteae</taxon>
        <taxon>Australasian group</taxon>
        <taxon>Rhodamnia</taxon>
    </lineage>
</organism>
<proteinExistence type="predicted"/>
<reference evidence="2" key="1">
    <citation type="submission" date="2025-08" db="UniProtKB">
        <authorList>
            <consortium name="RefSeq"/>
        </authorList>
    </citation>
    <scope>IDENTIFICATION</scope>
    <source>
        <tissue evidence="2">Leaf</tissue>
    </source>
</reference>
<dbReference type="RefSeq" id="XP_030553126.1">
    <property type="nucleotide sequence ID" value="XM_030697266.2"/>
</dbReference>
<accession>A0A8B8R0Z0</accession>
<sequence length="104" mass="11649">MPARTRHEYAEVSCNAGKCNNPFKNLRLHKMEGPESDLCAEHFCEVDEDSNEKMKQLQGYIEMVQQIVKPGCSPEMVEVALRSMASLVEFLSSVSSKPELVSSL</sequence>
<dbReference type="Proteomes" id="UP000827889">
    <property type="component" value="Chromosome 3"/>
</dbReference>
<evidence type="ECO:0000313" key="2">
    <source>
        <dbReference type="RefSeq" id="XP_030553126.1"/>
    </source>
</evidence>
<keyword evidence="1" id="KW-1185">Reference proteome</keyword>
<name>A0A8B8R0Z0_9MYRT</name>
<protein>
    <submittedName>
        <fullName evidence="2">Pyrophosphate--fructose 6-phosphate 1-phosphotransferase subunit alpha 2-like</fullName>
    </submittedName>
</protein>
<gene>
    <name evidence="2" type="primary">LOC115757156</name>
</gene>